<reference evidence="4" key="1">
    <citation type="journal article" date="2020" name="mSystems">
        <title>Genome- and Community-Level Interaction Insights into Carbon Utilization and Element Cycling Functions of Hydrothermarchaeota in Hydrothermal Sediment.</title>
        <authorList>
            <person name="Zhou Z."/>
            <person name="Liu Y."/>
            <person name="Xu W."/>
            <person name="Pan J."/>
            <person name="Luo Z.H."/>
            <person name="Li M."/>
        </authorList>
    </citation>
    <scope>NUCLEOTIDE SEQUENCE [LARGE SCALE GENOMIC DNA]</scope>
    <source>
        <strain evidence="4">SpSt-132</strain>
    </source>
</reference>
<dbReference type="Gene3D" id="3.40.630.30">
    <property type="match status" value="1"/>
</dbReference>
<dbReference type="GO" id="GO:0005737">
    <property type="term" value="C:cytoplasm"/>
    <property type="evidence" value="ECO:0007669"/>
    <property type="project" value="TreeGrafter"/>
</dbReference>
<dbReference type="CDD" id="cd04301">
    <property type="entry name" value="NAT_SF"/>
    <property type="match status" value="1"/>
</dbReference>
<evidence type="ECO:0000259" key="3">
    <source>
        <dbReference type="PROSITE" id="PS51186"/>
    </source>
</evidence>
<evidence type="ECO:0000313" key="4">
    <source>
        <dbReference type="EMBL" id="HEW46294.1"/>
    </source>
</evidence>
<dbReference type="NCBIfam" id="NF005840">
    <property type="entry name" value="PRK07757.1"/>
    <property type="match status" value="1"/>
</dbReference>
<gene>
    <name evidence="4" type="ORF">ENO47_06475</name>
</gene>
<dbReference type="SUPFAM" id="SSF55729">
    <property type="entry name" value="Acyl-CoA N-acyltransferases (Nat)"/>
    <property type="match status" value="1"/>
</dbReference>
<keyword evidence="2" id="KW-0012">Acyltransferase</keyword>
<dbReference type="InterPro" id="IPR000182">
    <property type="entry name" value="GNAT_dom"/>
</dbReference>
<proteinExistence type="predicted"/>
<accession>A0A7C2V3Z4</accession>
<dbReference type="PANTHER" id="PTHR43626">
    <property type="entry name" value="ACYL-COA N-ACYLTRANSFERASE"/>
    <property type="match status" value="1"/>
</dbReference>
<dbReference type="PANTHER" id="PTHR43626:SF4">
    <property type="entry name" value="GCN5-RELATED N-ACETYLTRANSFERASE 2, CHLOROPLASTIC"/>
    <property type="match status" value="1"/>
</dbReference>
<feature type="domain" description="N-acetyltransferase" evidence="3">
    <location>
        <begin position="1"/>
        <end position="151"/>
    </location>
</feature>
<keyword evidence="1 4" id="KW-0808">Transferase</keyword>
<organism evidence="4">
    <name type="scientific">Hydrogenobacter sp</name>
    <dbReference type="NCBI Taxonomy" id="2152829"/>
    <lineage>
        <taxon>Bacteria</taxon>
        <taxon>Pseudomonadati</taxon>
        <taxon>Aquificota</taxon>
        <taxon>Aquificia</taxon>
        <taxon>Aquificales</taxon>
        <taxon>Aquificaceae</taxon>
        <taxon>Hydrogenobacter</taxon>
    </lineage>
</organism>
<sequence length="161" mass="18470">MLIRKAKLKDVPELYNLINEYAKEGTLLPRSLNSLYENIRDFWVCEKDGEIVGCCALHIVWEDLAEIKSLAVKKDYKGMGVGSSLVEACLREAEELGIKKVFVLTYAQGFFSKFNFEEVEKAKLPHKVWGECINCIKFPSCDEIAMWVDLEKVFIKHDSEV</sequence>
<dbReference type="InterPro" id="IPR016181">
    <property type="entry name" value="Acyl_CoA_acyltransferase"/>
</dbReference>
<evidence type="ECO:0000256" key="1">
    <source>
        <dbReference type="ARBA" id="ARBA00022679"/>
    </source>
</evidence>
<evidence type="ECO:0000256" key="2">
    <source>
        <dbReference type="ARBA" id="ARBA00023315"/>
    </source>
</evidence>
<dbReference type="PROSITE" id="PS51186">
    <property type="entry name" value="GNAT"/>
    <property type="match status" value="1"/>
</dbReference>
<dbReference type="Pfam" id="PF00583">
    <property type="entry name" value="Acetyltransf_1"/>
    <property type="match status" value="1"/>
</dbReference>
<protein>
    <submittedName>
        <fullName evidence="4">N-acetyltransferase</fullName>
    </submittedName>
</protein>
<dbReference type="AlphaFoldDB" id="A0A7C2V3Z4"/>
<dbReference type="EMBL" id="DSFP01000056">
    <property type="protein sequence ID" value="HEW46294.1"/>
    <property type="molecule type" value="Genomic_DNA"/>
</dbReference>
<name>A0A7C2V3Z4_9AQUI</name>
<comment type="caution">
    <text evidence="4">The sequence shown here is derived from an EMBL/GenBank/DDBJ whole genome shotgun (WGS) entry which is preliminary data.</text>
</comment>
<dbReference type="InterPro" id="IPR045039">
    <property type="entry name" value="NSI-like"/>
</dbReference>
<dbReference type="GO" id="GO:0008080">
    <property type="term" value="F:N-acetyltransferase activity"/>
    <property type="evidence" value="ECO:0007669"/>
    <property type="project" value="InterPro"/>
</dbReference>